<dbReference type="EMBL" id="CAXDID020000202">
    <property type="protein sequence ID" value="CAL6054491.1"/>
    <property type="molecule type" value="Genomic_DNA"/>
</dbReference>
<proteinExistence type="predicted"/>
<sequence length="124" mass="14827">MIISVDLYRLNQYKRNQKQIIDLKNGQSIIHLFLLKFLQIFAWFAKSFFTLIPVFCTALSNQFRPQVIYLRSRRVVLRSKRSLLWAGIDWKSVELFVKFGRVNDLLVANKVQLEFKRAWCWVGE</sequence>
<organism evidence="2">
    <name type="scientific">Hexamita inflata</name>
    <dbReference type="NCBI Taxonomy" id="28002"/>
    <lineage>
        <taxon>Eukaryota</taxon>
        <taxon>Metamonada</taxon>
        <taxon>Diplomonadida</taxon>
        <taxon>Hexamitidae</taxon>
        <taxon>Hexamitinae</taxon>
        <taxon>Hexamita</taxon>
    </lineage>
</organism>
<dbReference type="Proteomes" id="UP001642409">
    <property type="component" value="Unassembled WGS sequence"/>
</dbReference>
<comment type="caution">
    <text evidence="2">The sequence shown here is derived from an EMBL/GenBank/DDBJ whole genome shotgun (WGS) entry which is preliminary data.</text>
</comment>
<accession>A0AA86NK04</accession>
<feature type="transmembrane region" description="Helical" evidence="1">
    <location>
        <begin position="40"/>
        <end position="63"/>
    </location>
</feature>
<reference evidence="2" key="1">
    <citation type="submission" date="2023-06" db="EMBL/GenBank/DDBJ databases">
        <authorList>
            <person name="Kurt Z."/>
        </authorList>
    </citation>
    <scope>NUCLEOTIDE SEQUENCE</scope>
</reference>
<dbReference type="AlphaFoldDB" id="A0AA86NK04"/>
<keyword evidence="1" id="KW-0812">Transmembrane</keyword>
<keyword evidence="4" id="KW-1185">Reference proteome</keyword>
<keyword evidence="1" id="KW-1133">Transmembrane helix</keyword>
<dbReference type="EMBL" id="CATOUU010000202">
    <property type="protein sequence ID" value="CAI9920646.1"/>
    <property type="molecule type" value="Genomic_DNA"/>
</dbReference>
<gene>
    <name evidence="3" type="ORF">HINF_LOCUS46091</name>
    <name evidence="2" type="ORF">HINF_LOCUS8291</name>
</gene>
<evidence type="ECO:0000256" key="1">
    <source>
        <dbReference type="SAM" id="Phobius"/>
    </source>
</evidence>
<reference evidence="3 4" key="2">
    <citation type="submission" date="2024-07" db="EMBL/GenBank/DDBJ databases">
        <authorList>
            <person name="Akdeniz Z."/>
        </authorList>
    </citation>
    <scope>NUCLEOTIDE SEQUENCE [LARGE SCALE GENOMIC DNA]</scope>
</reference>
<evidence type="ECO:0000313" key="2">
    <source>
        <dbReference type="EMBL" id="CAI9920646.1"/>
    </source>
</evidence>
<name>A0AA86NK04_9EUKA</name>
<evidence type="ECO:0000313" key="3">
    <source>
        <dbReference type="EMBL" id="CAL6054491.1"/>
    </source>
</evidence>
<evidence type="ECO:0000313" key="4">
    <source>
        <dbReference type="Proteomes" id="UP001642409"/>
    </source>
</evidence>
<protein>
    <submittedName>
        <fullName evidence="3">Hypothetical_protein</fullName>
    </submittedName>
</protein>
<keyword evidence="1" id="KW-0472">Membrane</keyword>